<comment type="subunit">
    <text evidence="3">F-type ATPases have 2 components, CF(1) - the catalytic core - and CF(0) - the membrane proton channel.</text>
</comment>
<geneLocation type="mitochondrion" evidence="14"/>
<reference evidence="14" key="2">
    <citation type="journal article" date="2019" name="RNA Biol.">
        <title>Using high-resolution annotation of insect mitochondrial DNA to decipher tandem repeats in the control region.</title>
        <authorList>
            <person name="Ji H."/>
            <person name="Xu X."/>
            <person name="Jin X."/>
            <person name="Yin H."/>
            <person name="Luo J."/>
            <person name="Liu G."/>
            <person name="Zhao Q."/>
            <person name="Chen Z."/>
            <person name="Bu W."/>
            <person name="Gao S."/>
        </authorList>
    </citation>
    <scope>NUCLEOTIDE SEQUENCE</scope>
</reference>
<evidence type="ECO:0000256" key="9">
    <source>
        <dbReference type="ARBA" id="ARBA00023065"/>
    </source>
</evidence>
<evidence type="ECO:0000256" key="2">
    <source>
        <dbReference type="ARBA" id="ARBA00008892"/>
    </source>
</evidence>
<keyword evidence="8 13" id="KW-1133">Transmembrane helix</keyword>
<keyword evidence="11 13" id="KW-0472">Membrane</keyword>
<evidence type="ECO:0000256" key="8">
    <source>
        <dbReference type="ARBA" id="ARBA00022989"/>
    </source>
</evidence>
<evidence type="ECO:0000256" key="3">
    <source>
        <dbReference type="ARBA" id="ARBA00011291"/>
    </source>
</evidence>
<dbReference type="GO" id="GO:0015078">
    <property type="term" value="F:proton transmembrane transporter activity"/>
    <property type="evidence" value="ECO:0007669"/>
    <property type="project" value="InterPro"/>
</dbReference>
<keyword evidence="6 12" id="KW-0812">Transmembrane</keyword>
<evidence type="ECO:0000256" key="7">
    <source>
        <dbReference type="ARBA" id="ARBA00022781"/>
    </source>
</evidence>
<comment type="similarity">
    <text evidence="2 12">Belongs to the ATPase protein 8 family.</text>
</comment>
<dbReference type="CTD" id="4509"/>
<keyword evidence="5 12" id="KW-0138">CF(0)</keyword>
<dbReference type="EMBL" id="MK374364">
    <property type="protein sequence ID" value="QBR54808.1"/>
    <property type="molecule type" value="Genomic_DNA"/>
</dbReference>
<proteinExistence type="inferred from homology"/>
<dbReference type="GeneID" id="40141392"/>
<keyword evidence="4 12" id="KW-0813">Transport</keyword>
<comment type="subcellular location">
    <subcellularLocation>
        <location evidence="1 12">Mitochondrion membrane</location>
        <topology evidence="1 12">Single-pass membrane protein</topology>
    </subcellularLocation>
</comment>
<evidence type="ECO:0000256" key="13">
    <source>
        <dbReference type="SAM" id="Phobius"/>
    </source>
</evidence>
<accession>A0A4D5XMH8</accession>
<evidence type="ECO:0000256" key="6">
    <source>
        <dbReference type="ARBA" id="ARBA00022692"/>
    </source>
</evidence>
<dbReference type="Pfam" id="PF00895">
    <property type="entry name" value="ATP-synt_8"/>
    <property type="match status" value="1"/>
</dbReference>
<dbReference type="GO" id="GO:0031966">
    <property type="term" value="C:mitochondrial membrane"/>
    <property type="evidence" value="ECO:0007669"/>
    <property type="project" value="UniProtKB-SubCell"/>
</dbReference>
<evidence type="ECO:0000256" key="10">
    <source>
        <dbReference type="ARBA" id="ARBA00023128"/>
    </source>
</evidence>
<protein>
    <recommendedName>
        <fullName evidence="12">ATP synthase complex subunit 8</fullName>
    </recommendedName>
</protein>
<dbReference type="GO" id="GO:0015986">
    <property type="term" value="P:proton motive force-driven ATP synthesis"/>
    <property type="evidence" value="ECO:0007669"/>
    <property type="project" value="InterPro"/>
</dbReference>
<gene>
    <name evidence="14" type="primary">ATP8</name>
</gene>
<keyword evidence="10 12" id="KW-0496">Mitochondrion</keyword>
<organism evidence="14">
    <name type="scientific">Erthesina fullo</name>
    <dbReference type="NCBI Taxonomy" id="299276"/>
    <lineage>
        <taxon>Eukaryota</taxon>
        <taxon>Metazoa</taxon>
        <taxon>Ecdysozoa</taxon>
        <taxon>Arthropoda</taxon>
        <taxon>Hexapoda</taxon>
        <taxon>Insecta</taxon>
        <taxon>Pterygota</taxon>
        <taxon>Neoptera</taxon>
        <taxon>Paraneoptera</taxon>
        <taxon>Hemiptera</taxon>
        <taxon>Heteroptera</taxon>
        <taxon>Panheteroptera</taxon>
        <taxon>Pentatomomorpha</taxon>
        <taxon>Pentatomoidea</taxon>
        <taxon>Pentatomidae</taxon>
        <taxon>Pentatominae</taxon>
        <taxon>Erthesina</taxon>
    </lineage>
</organism>
<evidence type="ECO:0000256" key="5">
    <source>
        <dbReference type="ARBA" id="ARBA00022547"/>
    </source>
</evidence>
<evidence type="ECO:0000313" key="14">
    <source>
        <dbReference type="EMBL" id="QBR54808.1"/>
    </source>
</evidence>
<evidence type="ECO:0000256" key="12">
    <source>
        <dbReference type="RuleBase" id="RU003661"/>
    </source>
</evidence>
<feature type="transmembrane region" description="Helical" evidence="13">
    <location>
        <begin position="12"/>
        <end position="31"/>
    </location>
</feature>
<keyword evidence="7 12" id="KW-0375">Hydrogen ion transport</keyword>
<name>A0A4D5XMH8_9HEMI</name>
<dbReference type="InterPro" id="IPR001421">
    <property type="entry name" value="ATP8_metazoa"/>
</dbReference>
<sequence length="52" mass="6542">MPQMAPMWWEMLFLFFLSSFFLTTTLIYFSTMKKTPNKMKYNYIKKELNWSW</sequence>
<dbReference type="GO" id="GO:0045259">
    <property type="term" value="C:proton-transporting ATP synthase complex"/>
    <property type="evidence" value="ECO:0007669"/>
    <property type="project" value="UniProtKB-KW"/>
</dbReference>
<keyword evidence="9 12" id="KW-0406">Ion transport</keyword>
<evidence type="ECO:0000256" key="4">
    <source>
        <dbReference type="ARBA" id="ARBA00022448"/>
    </source>
</evidence>
<evidence type="ECO:0000256" key="11">
    <source>
        <dbReference type="ARBA" id="ARBA00023136"/>
    </source>
</evidence>
<reference evidence="14" key="1">
    <citation type="journal article" date="2016" name="RNA Biol.">
        <title>PacBio full-length transcriptome profiling of insect mitochondrial gene expression.</title>
        <authorList>
            <person name="Gao S."/>
            <person name="Ren Y."/>
            <person name="Sun Y."/>
            <person name="Wu Z."/>
            <person name="Ruan J."/>
            <person name="He B."/>
            <person name="Zhang T."/>
            <person name="Yu X."/>
            <person name="Tian X."/>
            <person name="Bu W."/>
        </authorList>
    </citation>
    <scope>NUCLEOTIDE SEQUENCE</scope>
</reference>
<evidence type="ECO:0000256" key="1">
    <source>
        <dbReference type="ARBA" id="ARBA00004304"/>
    </source>
</evidence>
<dbReference type="RefSeq" id="YP_009630478.1">
    <property type="nucleotide sequence ID" value="NC_042202.1"/>
</dbReference>
<dbReference type="AlphaFoldDB" id="A0A4D5XMH8"/>